<dbReference type="Pfam" id="PF03407">
    <property type="entry name" value="Nucleotid_trans"/>
    <property type="match status" value="1"/>
</dbReference>
<dbReference type="InterPro" id="IPR005069">
    <property type="entry name" value="Nucl-diP-sugar_transferase"/>
</dbReference>
<reference evidence="2" key="1">
    <citation type="journal article" date="2023" name="Plant J.">
        <title>The genome of the king protea, Protea cynaroides.</title>
        <authorList>
            <person name="Chang J."/>
            <person name="Duong T.A."/>
            <person name="Schoeman C."/>
            <person name="Ma X."/>
            <person name="Roodt D."/>
            <person name="Barker N."/>
            <person name="Li Z."/>
            <person name="Van de Peer Y."/>
            <person name="Mizrachi E."/>
        </authorList>
    </citation>
    <scope>NUCLEOTIDE SEQUENCE</scope>
    <source>
        <tissue evidence="2">Young leaves</tissue>
    </source>
</reference>
<proteinExistence type="predicted"/>
<name>A0A9Q0H039_9MAGN</name>
<dbReference type="PANTHER" id="PTHR46038:SF12">
    <property type="entry name" value="OS03G0731800 PROTEIN"/>
    <property type="match status" value="1"/>
</dbReference>
<dbReference type="InterPro" id="IPR044821">
    <property type="entry name" value="At1g28695/At4g15970-like"/>
</dbReference>
<comment type="caution">
    <text evidence="2">The sequence shown here is derived from an EMBL/GenBank/DDBJ whole genome shotgun (WGS) entry which is preliminary data.</text>
</comment>
<dbReference type="OrthoDB" id="540503at2759"/>
<keyword evidence="3" id="KW-1185">Reference proteome</keyword>
<dbReference type="Proteomes" id="UP001141806">
    <property type="component" value="Unassembled WGS sequence"/>
</dbReference>
<dbReference type="PANTHER" id="PTHR46038">
    <property type="entry name" value="EXPRESSED PROTEIN-RELATED"/>
    <property type="match status" value="1"/>
</dbReference>
<accession>A0A9Q0H039</accession>
<evidence type="ECO:0000259" key="1">
    <source>
        <dbReference type="Pfam" id="PF03407"/>
    </source>
</evidence>
<gene>
    <name evidence="2" type="ORF">NE237_024493</name>
</gene>
<organism evidence="2 3">
    <name type="scientific">Protea cynaroides</name>
    <dbReference type="NCBI Taxonomy" id="273540"/>
    <lineage>
        <taxon>Eukaryota</taxon>
        <taxon>Viridiplantae</taxon>
        <taxon>Streptophyta</taxon>
        <taxon>Embryophyta</taxon>
        <taxon>Tracheophyta</taxon>
        <taxon>Spermatophyta</taxon>
        <taxon>Magnoliopsida</taxon>
        <taxon>Proteales</taxon>
        <taxon>Proteaceae</taxon>
        <taxon>Protea</taxon>
    </lineage>
</organism>
<evidence type="ECO:0000313" key="2">
    <source>
        <dbReference type="EMBL" id="KAJ4957382.1"/>
    </source>
</evidence>
<dbReference type="AlphaFoldDB" id="A0A9Q0H039"/>
<evidence type="ECO:0000313" key="3">
    <source>
        <dbReference type="Proteomes" id="UP001141806"/>
    </source>
</evidence>
<dbReference type="EMBL" id="JAMYWD010000010">
    <property type="protein sequence ID" value="KAJ4957382.1"/>
    <property type="molecule type" value="Genomic_DNA"/>
</dbReference>
<feature type="domain" description="Nucleotide-diphospho-sugar transferase" evidence="1">
    <location>
        <begin position="112"/>
        <end position="313"/>
    </location>
</feature>
<protein>
    <recommendedName>
        <fullName evidence="1">Nucleotide-diphospho-sugar transferase domain-containing protein</fullName>
    </recommendedName>
</protein>
<sequence>MDYSKSNVSNLAVAAVLFAGVLYLCSIWSPSASILCFPTQNCQCSSTKLSETIITRPKDELEMALEKASMVNKTVIIAMVNKAYADGGSPAGKKMLDLFLDGFWLGDDTRGLVDHLLLVAMDQIAYDRCKFLKLHCYRLETEGVDFGGEKLYMSQDFIKMMWRRTLFLHDVLKRGYSFIFTDMDVMWLRNPITRLISQNQTEDLQISCDEFNRNLSSKNNLINTGFYFVRSNNKTIALYDLWYNMKDNSTGMKEQDVLIKIMHMGMFEQLGLRVRFLDTLYFSGFCQNSGDFNAVTTVHANCCRSMNAKVADLMAVLQDWTKYKGVIKKYKRLANNTSFFKWSPHGACFKSWIGFNFSAPVS</sequence>